<dbReference type="GO" id="GO:0006352">
    <property type="term" value="P:DNA-templated transcription initiation"/>
    <property type="evidence" value="ECO:0007669"/>
    <property type="project" value="InterPro"/>
</dbReference>
<evidence type="ECO:0000256" key="2">
    <source>
        <dbReference type="ARBA" id="ARBA00023015"/>
    </source>
</evidence>
<keyword evidence="2" id="KW-0805">Transcription regulation</keyword>
<dbReference type="CDD" id="cd06171">
    <property type="entry name" value="Sigma70_r4"/>
    <property type="match status" value="1"/>
</dbReference>
<dbReference type="GO" id="GO:0003677">
    <property type="term" value="F:DNA binding"/>
    <property type="evidence" value="ECO:0007669"/>
    <property type="project" value="UniProtKB-KW"/>
</dbReference>
<dbReference type="InterPro" id="IPR007627">
    <property type="entry name" value="RNA_pol_sigma70_r2"/>
</dbReference>
<keyword evidence="4" id="KW-0238">DNA-binding</keyword>
<sequence length="239" mass="27641">MNYSNTLQTPDSSKYVIDFSQIYTNISNACFHFASSFINLSRNMDELPDEELMLKYAAGNNRAFEILYTRHRGGLYRYLARQCRNNAIAEELFQDVWMNLVRTRERYTVKAKFTTFVYRMAHNKLIDHYRKQSKGVPASFDDEDCPDLDTIEDQASETPVEILEKEEKLARLKKMVNLLPDAQREAFLLREESGLKLEDIADITGVNVETAKSRLRYAVSKLKSALLSENLQTEARGEV</sequence>
<evidence type="ECO:0000256" key="1">
    <source>
        <dbReference type="ARBA" id="ARBA00010641"/>
    </source>
</evidence>
<proteinExistence type="inferred from homology"/>
<feature type="domain" description="RNA polymerase sigma factor 70 region 4 type 2" evidence="7">
    <location>
        <begin position="171"/>
        <end position="222"/>
    </location>
</feature>
<dbReference type="InterPro" id="IPR013324">
    <property type="entry name" value="RNA_pol_sigma_r3/r4-like"/>
</dbReference>
<dbReference type="SUPFAM" id="SSF88946">
    <property type="entry name" value="Sigma2 domain of RNA polymerase sigma factors"/>
    <property type="match status" value="1"/>
</dbReference>
<reference evidence="8" key="1">
    <citation type="submission" date="2018-06" db="EMBL/GenBank/DDBJ databases">
        <authorList>
            <person name="Zhirakovskaya E."/>
        </authorList>
    </citation>
    <scope>NUCLEOTIDE SEQUENCE</scope>
</reference>
<dbReference type="EMBL" id="UOFL01000159">
    <property type="protein sequence ID" value="VAW78598.1"/>
    <property type="molecule type" value="Genomic_DNA"/>
</dbReference>
<dbReference type="AlphaFoldDB" id="A0A3B0YCM7"/>
<organism evidence="8">
    <name type="scientific">hydrothermal vent metagenome</name>
    <dbReference type="NCBI Taxonomy" id="652676"/>
    <lineage>
        <taxon>unclassified sequences</taxon>
        <taxon>metagenomes</taxon>
        <taxon>ecological metagenomes</taxon>
    </lineage>
</organism>
<keyword evidence="5" id="KW-0804">Transcription</keyword>
<dbReference type="Gene3D" id="1.10.10.10">
    <property type="entry name" value="Winged helix-like DNA-binding domain superfamily/Winged helix DNA-binding domain"/>
    <property type="match status" value="1"/>
</dbReference>
<comment type="similarity">
    <text evidence="1">Belongs to the sigma-70 factor family. ECF subfamily.</text>
</comment>
<gene>
    <name evidence="8" type="ORF">MNBD_GAMMA12-3162</name>
</gene>
<keyword evidence="3" id="KW-0731">Sigma factor</keyword>
<evidence type="ECO:0000256" key="3">
    <source>
        <dbReference type="ARBA" id="ARBA00023082"/>
    </source>
</evidence>
<dbReference type="Pfam" id="PF04542">
    <property type="entry name" value="Sigma70_r2"/>
    <property type="match status" value="1"/>
</dbReference>
<dbReference type="InterPro" id="IPR039425">
    <property type="entry name" value="RNA_pol_sigma-70-like"/>
</dbReference>
<evidence type="ECO:0008006" key="9">
    <source>
        <dbReference type="Google" id="ProtNLM"/>
    </source>
</evidence>
<dbReference type="InterPro" id="IPR014284">
    <property type="entry name" value="RNA_pol_sigma-70_dom"/>
</dbReference>
<evidence type="ECO:0000259" key="7">
    <source>
        <dbReference type="Pfam" id="PF08281"/>
    </source>
</evidence>
<dbReference type="NCBIfam" id="TIGR02937">
    <property type="entry name" value="sigma70-ECF"/>
    <property type="match status" value="1"/>
</dbReference>
<evidence type="ECO:0000256" key="4">
    <source>
        <dbReference type="ARBA" id="ARBA00023125"/>
    </source>
</evidence>
<dbReference type="InterPro" id="IPR013249">
    <property type="entry name" value="RNA_pol_sigma70_r4_t2"/>
</dbReference>
<name>A0A3B0YCM7_9ZZZZ</name>
<dbReference type="PANTHER" id="PTHR43133:SF8">
    <property type="entry name" value="RNA POLYMERASE SIGMA FACTOR HI_1459-RELATED"/>
    <property type="match status" value="1"/>
</dbReference>
<evidence type="ECO:0000313" key="8">
    <source>
        <dbReference type="EMBL" id="VAW78598.1"/>
    </source>
</evidence>
<evidence type="ECO:0000259" key="6">
    <source>
        <dbReference type="Pfam" id="PF04542"/>
    </source>
</evidence>
<evidence type="ECO:0000256" key="5">
    <source>
        <dbReference type="ARBA" id="ARBA00023163"/>
    </source>
</evidence>
<feature type="domain" description="RNA polymerase sigma-70 region 2" evidence="6">
    <location>
        <begin position="67"/>
        <end position="134"/>
    </location>
</feature>
<dbReference type="NCBIfam" id="NF009166">
    <property type="entry name" value="PRK12513.1"/>
    <property type="match status" value="1"/>
</dbReference>
<accession>A0A3B0YCM7</accession>
<dbReference type="SUPFAM" id="SSF88659">
    <property type="entry name" value="Sigma3 and sigma4 domains of RNA polymerase sigma factors"/>
    <property type="match status" value="1"/>
</dbReference>
<dbReference type="PANTHER" id="PTHR43133">
    <property type="entry name" value="RNA POLYMERASE ECF-TYPE SIGMA FACTO"/>
    <property type="match status" value="1"/>
</dbReference>
<dbReference type="Gene3D" id="1.10.1740.10">
    <property type="match status" value="1"/>
</dbReference>
<dbReference type="InterPro" id="IPR036388">
    <property type="entry name" value="WH-like_DNA-bd_sf"/>
</dbReference>
<dbReference type="GO" id="GO:0016987">
    <property type="term" value="F:sigma factor activity"/>
    <property type="evidence" value="ECO:0007669"/>
    <property type="project" value="UniProtKB-KW"/>
</dbReference>
<dbReference type="InterPro" id="IPR013325">
    <property type="entry name" value="RNA_pol_sigma_r2"/>
</dbReference>
<dbReference type="Pfam" id="PF08281">
    <property type="entry name" value="Sigma70_r4_2"/>
    <property type="match status" value="1"/>
</dbReference>
<protein>
    <recommendedName>
        <fullName evidence="9">RNA polymerase ECF-type sigma factor</fullName>
    </recommendedName>
</protein>